<dbReference type="Gene3D" id="2.10.25.10">
    <property type="entry name" value="Laminin"/>
    <property type="match status" value="1"/>
</dbReference>
<organism evidence="5 6">
    <name type="scientific">Rotaria sordida</name>
    <dbReference type="NCBI Taxonomy" id="392033"/>
    <lineage>
        <taxon>Eukaryota</taxon>
        <taxon>Metazoa</taxon>
        <taxon>Spiralia</taxon>
        <taxon>Gnathifera</taxon>
        <taxon>Rotifera</taxon>
        <taxon>Eurotatoria</taxon>
        <taxon>Bdelloidea</taxon>
        <taxon>Philodinida</taxon>
        <taxon>Philodinidae</taxon>
        <taxon>Rotaria</taxon>
    </lineage>
</organism>
<dbReference type="GO" id="GO:0005576">
    <property type="term" value="C:extracellular region"/>
    <property type="evidence" value="ECO:0007669"/>
    <property type="project" value="TreeGrafter"/>
</dbReference>
<dbReference type="PROSITE" id="PS50026">
    <property type="entry name" value="EGF_3"/>
    <property type="match status" value="1"/>
</dbReference>
<accession>A0A819JX66</accession>
<dbReference type="SMART" id="SM00181">
    <property type="entry name" value="EGF"/>
    <property type="match status" value="2"/>
</dbReference>
<evidence type="ECO:0000256" key="2">
    <source>
        <dbReference type="ARBA" id="ARBA00023157"/>
    </source>
</evidence>
<keyword evidence="2 3" id="KW-1015">Disulfide bond</keyword>
<feature type="disulfide bond" evidence="3">
    <location>
        <begin position="181"/>
        <end position="191"/>
    </location>
</feature>
<name>A0A819JX66_9BILA</name>
<dbReference type="GO" id="GO:0004497">
    <property type="term" value="F:monooxygenase activity"/>
    <property type="evidence" value="ECO:0007669"/>
    <property type="project" value="InterPro"/>
</dbReference>
<dbReference type="InterPro" id="IPR000742">
    <property type="entry name" value="EGF"/>
</dbReference>
<dbReference type="GO" id="GO:0009986">
    <property type="term" value="C:cell surface"/>
    <property type="evidence" value="ECO:0007669"/>
    <property type="project" value="TreeGrafter"/>
</dbReference>
<dbReference type="EMBL" id="CAJOBD010003252">
    <property type="protein sequence ID" value="CAF3937430.1"/>
    <property type="molecule type" value="Genomic_DNA"/>
</dbReference>
<dbReference type="PANTHER" id="PTHR14949:SF54">
    <property type="entry name" value="VWFD DOMAIN-CONTAINING PROTEIN"/>
    <property type="match status" value="1"/>
</dbReference>
<feature type="domain" description="EGF-like" evidence="4">
    <location>
        <begin position="177"/>
        <end position="214"/>
    </location>
</feature>
<dbReference type="Proteomes" id="UP000663836">
    <property type="component" value="Unassembled WGS sequence"/>
</dbReference>
<dbReference type="GO" id="GO:0005102">
    <property type="term" value="F:signaling receptor binding"/>
    <property type="evidence" value="ECO:0007669"/>
    <property type="project" value="TreeGrafter"/>
</dbReference>
<evidence type="ECO:0000313" key="6">
    <source>
        <dbReference type="Proteomes" id="UP000663836"/>
    </source>
</evidence>
<dbReference type="GO" id="GO:0016705">
    <property type="term" value="F:oxidoreductase activity, acting on paired donors, with incorporation or reduction of molecular oxygen"/>
    <property type="evidence" value="ECO:0007669"/>
    <property type="project" value="InterPro"/>
</dbReference>
<dbReference type="SUPFAM" id="SSF48264">
    <property type="entry name" value="Cytochrome P450"/>
    <property type="match status" value="1"/>
</dbReference>
<dbReference type="Gene3D" id="1.10.630.10">
    <property type="entry name" value="Cytochrome P450"/>
    <property type="match status" value="1"/>
</dbReference>
<dbReference type="GO" id="GO:0005506">
    <property type="term" value="F:iron ion binding"/>
    <property type="evidence" value="ECO:0007669"/>
    <property type="project" value="InterPro"/>
</dbReference>
<dbReference type="AlphaFoldDB" id="A0A819JX66"/>
<feature type="disulfide bond" evidence="3">
    <location>
        <begin position="185"/>
        <end position="202"/>
    </location>
</feature>
<protein>
    <recommendedName>
        <fullName evidence="4">EGF-like domain-containing protein</fullName>
    </recommendedName>
</protein>
<reference evidence="5" key="1">
    <citation type="submission" date="2021-02" db="EMBL/GenBank/DDBJ databases">
        <authorList>
            <person name="Nowell W R."/>
        </authorList>
    </citation>
    <scope>NUCLEOTIDE SEQUENCE</scope>
</reference>
<evidence type="ECO:0000313" key="5">
    <source>
        <dbReference type="EMBL" id="CAF3937430.1"/>
    </source>
</evidence>
<dbReference type="GO" id="GO:0020037">
    <property type="term" value="F:heme binding"/>
    <property type="evidence" value="ECO:0007669"/>
    <property type="project" value="InterPro"/>
</dbReference>
<comment type="caution">
    <text evidence="5">The sequence shown here is derived from an EMBL/GenBank/DDBJ whole genome shotgun (WGS) entry which is preliminary data.</text>
</comment>
<evidence type="ECO:0000256" key="1">
    <source>
        <dbReference type="ARBA" id="ARBA00022729"/>
    </source>
</evidence>
<gene>
    <name evidence="5" type="ORF">JBS370_LOCUS22802</name>
</gene>
<dbReference type="SUPFAM" id="SSF57196">
    <property type="entry name" value="EGF/Laminin"/>
    <property type="match status" value="1"/>
</dbReference>
<evidence type="ECO:0000259" key="4">
    <source>
        <dbReference type="PROSITE" id="PS50026"/>
    </source>
</evidence>
<dbReference type="InterPro" id="IPR050969">
    <property type="entry name" value="Dev_Signal_Modulators"/>
</dbReference>
<sequence length="394" mass="45612">MMDNEFDHSKESRIQRKRTSLIASLVASLQKDEHIEAKKNEQEKTVKDLARNEILHEMFLFLVAGFETDATSLAWFIHLVRINPVVYFSLKTSTIYSPSANITVDKINNGPIEQDIITHNIKTRCYNPKVALRCNRGMNARLWLGGKKYNYRCFCPPSYYVNSLVAQLNIPYRQVEIDHSCNLTCRNNDRCMKYVNTENFFCQCHDNWSGTLCDIPTNCADYSTDSICIGSMSNQSICVCPNNKFGPRCLLTSCLSNTCQNNGRLTKKKFSCICPNEFYGTKYEYRKIRLDISFEKMANPSHILIYIGIISNDSYPKHMVMFQKLKHKQHSVTFHILEAFHIVFAKINHNYFLIVLQQYPRHFISTSISSNRQCAPIDELLNSTVMTMAYIQRN</sequence>
<dbReference type="PROSITE" id="PS00022">
    <property type="entry name" value="EGF_1"/>
    <property type="match status" value="1"/>
</dbReference>
<evidence type="ECO:0000256" key="3">
    <source>
        <dbReference type="PROSITE-ProRule" id="PRU00076"/>
    </source>
</evidence>
<keyword evidence="3" id="KW-0245">EGF-like domain</keyword>
<keyword evidence="1" id="KW-0732">Signal</keyword>
<feature type="disulfide bond" evidence="3">
    <location>
        <begin position="204"/>
        <end position="213"/>
    </location>
</feature>
<proteinExistence type="predicted"/>
<dbReference type="InterPro" id="IPR036396">
    <property type="entry name" value="Cyt_P450_sf"/>
</dbReference>
<dbReference type="PANTHER" id="PTHR14949">
    <property type="entry name" value="EGF-LIKE-DOMAIN, MULTIPLE 7, 8"/>
    <property type="match status" value="1"/>
</dbReference>